<dbReference type="EMBL" id="BDGG01000017">
    <property type="protein sequence ID" value="GAV08242.1"/>
    <property type="molecule type" value="Genomic_DNA"/>
</dbReference>
<feature type="region of interest" description="Disordered" evidence="1">
    <location>
        <begin position="1"/>
        <end position="21"/>
    </location>
</feature>
<organism evidence="3 4">
    <name type="scientific">Ramazzottius varieornatus</name>
    <name type="common">Water bear</name>
    <name type="synonym">Tardigrade</name>
    <dbReference type="NCBI Taxonomy" id="947166"/>
    <lineage>
        <taxon>Eukaryota</taxon>
        <taxon>Metazoa</taxon>
        <taxon>Ecdysozoa</taxon>
        <taxon>Tardigrada</taxon>
        <taxon>Eutardigrada</taxon>
        <taxon>Parachela</taxon>
        <taxon>Hypsibioidea</taxon>
        <taxon>Ramazzottiidae</taxon>
        <taxon>Ramazzottius</taxon>
    </lineage>
</organism>
<proteinExistence type="predicted"/>
<evidence type="ECO:0000313" key="3">
    <source>
        <dbReference type="EMBL" id="GAV08242.1"/>
    </source>
</evidence>
<gene>
    <name evidence="3" type="primary">RvY_17966-1</name>
    <name evidence="3" type="synonym">RvY_17966.1</name>
    <name evidence="3" type="ORF">RvY_17966</name>
</gene>
<evidence type="ECO:0000256" key="1">
    <source>
        <dbReference type="SAM" id="MobiDB-lite"/>
    </source>
</evidence>
<protein>
    <submittedName>
        <fullName evidence="3">Uncharacterized protein</fullName>
    </submittedName>
</protein>
<sequence length="102" mass="11734">MEETSEWNTETTDGIPLIPSNSTEKKIADSEEIFSSDRPKGIRNSRTARIKELAKRYITWKYIKIFLITKVIWTIVLFGLYKYLPSHDHATTNSTVTLPSTV</sequence>
<reference evidence="3 4" key="1">
    <citation type="journal article" date="2016" name="Nat. Commun.">
        <title>Extremotolerant tardigrade genome and improved radiotolerance of human cultured cells by tardigrade-unique protein.</title>
        <authorList>
            <person name="Hashimoto T."/>
            <person name="Horikawa D.D."/>
            <person name="Saito Y."/>
            <person name="Kuwahara H."/>
            <person name="Kozuka-Hata H."/>
            <person name="Shin-I T."/>
            <person name="Minakuchi Y."/>
            <person name="Ohishi K."/>
            <person name="Motoyama A."/>
            <person name="Aizu T."/>
            <person name="Enomoto A."/>
            <person name="Kondo K."/>
            <person name="Tanaka S."/>
            <person name="Hara Y."/>
            <person name="Koshikawa S."/>
            <person name="Sagara H."/>
            <person name="Miura T."/>
            <person name="Yokobori S."/>
            <person name="Miyagawa K."/>
            <person name="Suzuki Y."/>
            <person name="Kubo T."/>
            <person name="Oyama M."/>
            <person name="Kohara Y."/>
            <person name="Fujiyama A."/>
            <person name="Arakawa K."/>
            <person name="Katayama T."/>
            <person name="Toyoda A."/>
            <person name="Kunieda T."/>
        </authorList>
    </citation>
    <scope>NUCLEOTIDE SEQUENCE [LARGE SCALE GENOMIC DNA]</scope>
    <source>
        <strain evidence="3 4">YOKOZUNA-1</strain>
    </source>
</reference>
<keyword evidence="2" id="KW-0812">Transmembrane</keyword>
<dbReference type="Proteomes" id="UP000186922">
    <property type="component" value="Unassembled WGS sequence"/>
</dbReference>
<keyword evidence="2" id="KW-1133">Transmembrane helix</keyword>
<evidence type="ECO:0000313" key="4">
    <source>
        <dbReference type="Proteomes" id="UP000186922"/>
    </source>
</evidence>
<evidence type="ECO:0000256" key="2">
    <source>
        <dbReference type="SAM" id="Phobius"/>
    </source>
</evidence>
<keyword evidence="2" id="KW-0472">Membrane</keyword>
<keyword evidence="4" id="KW-1185">Reference proteome</keyword>
<accession>A0A1D1W433</accession>
<feature type="transmembrane region" description="Helical" evidence="2">
    <location>
        <begin position="65"/>
        <end position="84"/>
    </location>
</feature>
<name>A0A1D1W433_RAMVA</name>
<comment type="caution">
    <text evidence="3">The sequence shown here is derived from an EMBL/GenBank/DDBJ whole genome shotgun (WGS) entry which is preliminary data.</text>
</comment>
<feature type="compositionally biased region" description="Polar residues" evidence="1">
    <location>
        <begin position="1"/>
        <end position="12"/>
    </location>
</feature>
<dbReference type="AlphaFoldDB" id="A0A1D1W433"/>